<name>A0ABN7S0R1_OIKDI</name>
<evidence type="ECO:0000313" key="1">
    <source>
        <dbReference type="EMBL" id="CAG5086265.1"/>
    </source>
</evidence>
<organism evidence="1 2">
    <name type="scientific">Oikopleura dioica</name>
    <name type="common">Tunicate</name>
    <dbReference type="NCBI Taxonomy" id="34765"/>
    <lineage>
        <taxon>Eukaryota</taxon>
        <taxon>Metazoa</taxon>
        <taxon>Chordata</taxon>
        <taxon>Tunicata</taxon>
        <taxon>Appendicularia</taxon>
        <taxon>Copelata</taxon>
        <taxon>Oikopleuridae</taxon>
        <taxon>Oikopleura</taxon>
    </lineage>
</organism>
<dbReference type="Proteomes" id="UP001158576">
    <property type="component" value="Chromosome PAR"/>
</dbReference>
<accession>A0ABN7S0R1</accession>
<sequence length="97" mass="11095">MSFVDNEVLDDNTERDVFAVDLSEKTYAAIKCQKKLKIRACPNEICPEFIKRGEDEYLLKDLATIYDGTILSCGRKGIILRLGTWSRVSISKYITEK</sequence>
<dbReference type="EMBL" id="OU015568">
    <property type="protein sequence ID" value="CAG5086265.1"/>
    <property type="molecule type" value="Genomic_DNA"/>
</dbReference>
<protein>
    <submittedName>
        <fullName evidence="1">Oidioi.mRNA.OKI2018_I69.PAR.g11159.t1.cds</fullName>
    </submittedName>
</protein>
<evidence type="ECO:0000313" key="2">
    <source>
        <dbReference type="Proteomes" id="UP001158576"/>
    </source>
</evidence>
<keyword evidence="2" id="KW-1185">Reference proteome</keyword>
<reference evidence="1 2" key="1">
    <citation type="submission" date="2021-04" db="EMBL/GenBank/DDBJ databases">
        <authorList>
            <person name="Bliznina A."/>
        </authorList>
    </citation>
    <scope>NUCLEOTIDE SEQUENCE [LARGE SCALE GENOMIC DNA]</scope>
</reference>
<proteinExistence type="predicted"/>
<gene>
    <name evidence="1" type="ORF">OKIOD_LOCUS2717</name>
</gene>